<gene>
    <name evidence="2" type="ORF">FEM48_Zijuj08G0151600</name>
</gene>
<feature type="compositionally biased region" description="Basic and acidic residues" evidence="1">
    <location>
        <begin position="334"/>
        <end position="355"/>
    </location>
</feature>
<feature type="region of interest" description="Disordered" evidence="1">
    <location>
        <begin position="183"/>
        <end position="244"/>
    </location>
</feature>
<protein>
    <submittedName>
        <fullName evidence="2">Uncharacterized protein</fullName>
    </submittedName>
</protein>
<dbReference type="EMBL" id="JAEACU010000008">
    <property type="protein sequence ID" value="KAH7520511.1"/>
    <property type="molecule type" value="Genomic_DNA"/>
</dbReference>
<comment type="caution">
    <text evidence="2">The sequence shown here is derived from an EMBL/GenBank/DDBJ whole genome shotgun (WGS) entry which is preliminary data.</text>
</comment>
<accession>A0A978UZU5</accession>
<dbReference type="Proteomes" id="UP000813462">
    <property type="component" value="Unassembled WGS sequence"/>
</dbReference>
<dbReference type="AlphaFoldDB" id="A0A978UZU5"/>
<organism evidence="2 3">
    <name type="scientific">Ziziphus jujuba var. spinosa</name>
    <dbReference type="NCBI Taxonomy" id="714518"/>
    <lineage>
        <taxon>Eukaryota</taxon>
        <taxon>Viridiplantae</taxon>
        <taxon>Streptophyta</taxon>
        <taxon>Embryophyta</taxon>
        <taxon>Tracheophyta</taxon>
        <taxon>Spermatophyta</taxon>
        <taxon>Magnoliopsida</taxon>
        <taxon>eudicotyledons</taxon>
        <taxon>Gunneridae</taxon>
        <taxon>Pentapetalae</taxon>
        <taxon>rosids</taxon>
        <taxon>fabids</taxon>
        <taxon>Rosales</taxon>
        <taxon>Rhamnaceae</taxon>
        <taxon>Paliureae</taxon>
        <taxon>Ziziphus</taxon>
    </lineage>
</organism>
<feature type="compositionally biased region" description="Basic and acidic residues" evidence="1">
    <location>
        <begin position="184"/>
        <end position="221"/>
    </location>
</feature>
<name>A0A978UZU5_ZIZJJ</name>
<proteinExistence type="predicted"/>
<evidence type="ECO:0000256" key="1">
    <source>
        <dbReference type="SAM" id="MobiDB-lite"/>
    </source>
</evidence>
<reference evidence="2" key="1">
    <citation type="journal article" date="2021" name="Front. Plant Sci.">
        <title>Chromosome-Scale Genome Assembly for Chinese Sour Jujube and Insights Into Its Genome Evolution and Domestication Signature.</title>
        <authorList>
            <person name="Shen L.-Y."/>
            <person name="Luo H."/>
            <person name="Wang X.-L."/>
            <person name="Wang X.-M."/>
            <person name="Qiu X.-J."/>
            <person name="Liu H."/>
            <person name="Zhou S.-S."/>
            <person name="Jia K.-H."/>
            <person name="Nie S."/>
            <person name="Bao Y.-T."/>
            <person name="Zhang R.-G."/>
            <person name="Yun Q.-Z."/>
            <person name="Chai Y.-H."/>
            <person name="Lu J.-Y."/>
            <person name="Li Y."/>
            <person name="Zhao S.-W."/>
            <person name="Mao J.-F."/>
            <person name="Jia S.-G."/>
            <person name="Mao Y.-M."/>
        </authorList>
    </citation>
    <scope>NUCLEOTIDE SEQUENCE</scope>
    <source>
        <strain evidence="2">AT0</strain>
        <tissue evidence="2">Leaf</tissue>
    </source>
</reference>
<evidence type="ECO:0000313" key="2">
    <source>
        <dbReference type="EMBL" id="KAH7520511.1"/>
    </source>
</evidence>
<feature type="compositionally biased region" description="Basic residues" evidence="1">
    <location>
        <begin position="232"/>
        <end position="241"/>
    </location>
</feature>
<feature type="region of interest" description="Disordered" evidence="1">
    <location>
        <begin position="334"/>
        <end position="365"/>
    </location>
</feature>
<evidence type="ECO:0000313" key="3">
    <source>
        <dbReference type="Proteomes" id="UP000813462"/>
    </source>
</evidence>
<feature type="region of interest" description="Disordered" evidence="1">
    <location>
        <begin position="431"/>
        <end position="452"/>
    </location>
</feature>
<sequence>MANTDSDPGGAPLLELTSDLVEASRKSSLTLVGKIISEKEVKSTTVQMIIRRIWFTQDHVRMDQLGSNIFLASIEISQVKAHQYTVPELRAENIHEKSRAPVYDETTLMDGSELTHRARFLLENAKTSSIPGEPDLTTTNRIVRNIEGEMGVSDENLPSMRLEKQNVGNSMTQLLDSDLLKVTNEGRGECSQRKDNPSGPKESLRPNEGVHRDRPTTRLDLDISNFWENPPKKKQKRHVKNKNVGGSKKALFKRFGEQKKLLLSNPPQRSNPASGEVVPLSRCPPSPGFIKINCDASVKEGSTGIEVVMRNHEGRVESGFEANLTSLTCRRTQWKEEEKTQTKELKKEDEKESGHGNKVKASNSVDKEEKEIGVYKLGKTMSLNISEALMKGSIFGNADTPKSEIIDHHHHHHDHLQRSKSTAFNSDVGETEHSMIGPVGYGPTTLPLRHSD</sequence>